<gene>
    <name evidence="1" type="ORF">B8X04_13775</name>
</gene>
<dbReference type="AlphaFoldDB" id="A0A269Z984"/>
<dbReference type="Pfam" id="PF13830">
    <property type="entry name" value="DUF4192"/>
    <property type="match status" value="1"/>
</dbReference>
<dbReference type="EMBL" id="NCWY01000013">
    <property type="protein sequence ID" value="PAK94219.1"/>
    <property type="molecule type" value="Genomic_DNA"/>
</dbReference>
<reference evidence="1 2" key="1">
    <citation type="submission" date="2017-04" db="EMBL/GenBank/DDBJ databases">
        <title>Kefir bacterial isolates.</title>
        <authorList>
            <person name="Kim Y."/>
            <person name="Blasche S."/>
            <person name="Patil K.R."/>
        </authorList>
    </citation>
    <scope>NUCLEOTIDE SEQUENCE [LARGE SCALE GENOMIC DNA]</scope>
    <source>
        <strain evidence="1 2">OG2</strain>
    </source>
</reference>
<proteinExistence type="predicted"/>
<comment type="caution">
    <text evidence="1">The sequence shown here is derived from an EMBL/GenBank/DDBJ whole genome shotgun (WGS) entry which is preliminary data.</text>
</comment>
<dbReference type="InterPro" id="IPR025447">
    <property type="entry name" value="DUF4192"/>
</dbReference>
<evidence type="ECO:0008006" key="3">
    <source>
        <dbReference type="Google" id="ProtNLM"/>
    </source>
</evidence>
<sequence length="478" mass="50815">MPVRRRGQFAARARVDGDADSCALGLCTARLRPQPGPRLWRTAGTGESTVGMDTPAKTAEDLIGIVPHTLGYTPASSLVAILVVTDGDGVQSCGTTMRVDFDLETAAMTLAEGGEWLRDLVCRACAPSGVFLILYDDDYIPAGAVPERFGPTRGHGDGVGDRVGFGDGAGGDSVCDDDADEDWFDEDYAGLHRGLVRAATDEMATALGDAGIATLSAWWVSGGRFGRIDDGEDPGTDIALAQSSACATELVSTGSAPAAGPADLVVRPVDAEAAAEYRSGAADPRPSVEESFGRLGEIYPTLLEMRAGTEAFDRERLEALMTPDVVCAFDRLLAAKWSRDALEMILSFDHPDFLPKRMCRLAPAELARAARRAGASRLAAEQMIGLSARAPQPRDILLAIDLCEAYVHWSGPETLATAYGVIAWFHWSLGGSTLAEQYAFAALDHDPHHSLAELLVSAIGQGFLPQWLMPEPRGARDL</sequence>
<name>A0A269Z984_9MICO</name>
<dbReference type="Proteomes" id="UP000216867">
    <property type="component" value="Unassembled WGS sequence"/>
</dbReference>
<evidence type="ECO:0000313" key="1">
    <source>
        <dbReference type="EMBL" id="PAK94219.1"/>
    </source>
</evidence>
<protein>
    <recommendedName>
        <fullName evidence="3">DUF4192 family protein</fullName>
    </recommendedName>
</protein>
<organism evidence="1 2">
    <name type="scientific">Brevibacterium casei</name>
    <dbReference type="NCBI Taxonomy" id="33889"/>
    <lineage>
        <taxon>Bacteria</taxon>
        <taxon>Bacillati</taxon>
        <taxon>Actinomycetota</taxon>
        <taxon>Actinomycetes</taxon>
        <taxon>Micrococcales</taxon>
        <taxon>Brevibacteriaceae</taxon>
        <taxon>Brevibacterium</taxon>
    </lineage>
</organism>
<accession>A0A269Z984</accession>
<evidence type="ECO:0000313" key="2">
    <source>
        <dbReference type="Proteomes" id="UP000216867"/>
    </source>
</evidence>